<dbReference type="PANTHER" id="PTHR31051:SF1">
    <property type="entry name" value="PROTEASOME ASSEMBLY CHAPERONE 3"/>
    <property type="match status" value="1"/>
</dbReference>
<gene>
    <name evidence="2" type="ORF">CVLEPA_LOCUS24854</name>
</gene>
<feature type="compositionally biased region" description="Acidic residues" evidence="1">
    <location>
        <begin position="209"/>
        <end position="226"/>
    </location>
</feature>
<dbReference type="PANTHER" id="PTHR31051">
    <property type="entry name" value="PROTEASOME ASSEMBLY CHAPERONE 3"/>
    <property type="match status" value="1"/>
</dbReference>
<protein>
    <recommendedName>
        <fullName evidence="4">Proteasome assembly chaperone 1</fullName>
    </recommendedName>
</protein>
<evidence type="ECO:0008006" key="4">
    <source>
        <dbReference type="Google" id="ProtNLM"/>
    </source>
</evidence>
<dbReference type="Pfam" id="PF10178">
    <property type="entry name" value="PAC3"/>
    <property type="match status" value="1"/>
</dbReference>
<feature type="region of interest" description="Disordered" evidence="1">
    <location>
        <begin position="198"/>
        <end position="230"/>
    </location>
</feature>
<evidence type="ECO:0000313" key="2">
    <source>
        <dbReference type="EMBL" id="CAK8692111.1"/>
    </source>
</evidence>
<keyword evidence="3" id="KW-1185">Reference proteome</keyword>
<sequence>MPDMNKHNPLLSSSASAEINGKNTDVMCASFADRDFVVVTQCKKLGTLVVVNLDQPQHKPFSPPTFHTSVIMGQDEPVLHVYARAIAETVHNLYEKNAEGLQGPRWKSLLCTLAISEYNPQILSEVCCLVKSCNLLDRAVYGPFKRYYNSACDCWMKENRGTTITIYDIPDMVGRSFPRAFTPVNIKICKCLINASKSDSDKAPPPLLSDEEDCSDGSTTDDEEMTEVNQPNDIKEGEFALVKFSARKSVQYYVGNVSDVFEDGDVTFKFLKRSNHFKLANERP</sequence>
<name>A0ABP0GK29_CLALP</name>
<dbReference type="Gene3D" id="3.30.230.90">
    <property type="match status" value="1"/>
</dbReference>
<dbReference type="InterPro" id="IPR018788">
    <property type="entry name" value="Proteasome_assmbl_chp_3"/>
</dbReference>
<dbReference type="InterPro" id="IPR053720">
    <property type="entry name" value="Psm_Assembly_Chaperone"/>
</dbReference>
<evidence type="ECO:0000256" key="1">
    <source>
        <dbReference type="SAM" id="MobiDB-lite"/>
    </source>
</evidence>
<comment type="caution">
    <text evidence="2">The sequence shown here is derived from an EMBL/GenBank/DDBJ whole genome shotgun (WGS) entry which is preliminary data.</text>
</comment>
<accession>A0ABP0GK29</accession>
<reference evidence="2 3" key="1">
    <citation type="submission" date="2024-02" db="EMBL/GenBank/DDBJ databases">
        <authorList>
            <person name="Daric V."/>
            <person name="Darras S."/>
        </authorList>
    </citation>
    <scope>NUCLEOTIDE SEQUENCE [LARGE SCALE GENOMIC DNA]</scope>
</reference>
<organism evidence="2 3">
    <name type="scientific">Clavelina lepadiformis</name>
    <name type="common">Light-bulb sea squirt</name>
    <name type="synonym">Ascidia lepadiformis</name>
    <dbReference type="NCBI Taxonomy" id="159417"/>
    <lineage>
        <taxon>Eukaryota</taxon>
        <taxon>Metazoa</taxon>
        <taxon>Chordata</taxon>
        <taxon>Tunicata</taxon>
        <taxon>Ascidiacea</taxon>
        <taxon>Aplousobranchia</taxon>
        <taxon>Clavelinidae</taxon>
        <taxon>Clavelina</taxon>
    </lineage>
</organism>
<proteinExistence type="predicted"/>
<dbReference type="EMBL" id="CAWYQH010000130">
    <property type="protein sequence ID" value="CAK8692111.1"/>
    <property type="molecule type" value="Genomic_DNA"/>
</dbReference>
<dbReference type="Proteomes" id="UP001642483">
    <property type="component" value="Unassembled WGS sequence"/>
</dbReference>
<evidence type="ECO:0000313" key="3">
    <source>
        <dbReference type="Proteomes" id="UP001642483"/>
    </source>
</evidence>